<keyword evidence="7" id="KW-1185">Reference proteome</keyword>
<name>A0A1M6RBR9_PARC5</name>
<dbReference type="AlphaFoldDB" id="A0A1M6RBR9"/>
<organism evidence="6 7">
    <name type="scientific">Paramaledivibacter caminithermalis (strain DSM 15212 / CIP 107654 / DViRD3)</name>
    <name type="common">Clostridium caminithermale</name>
    <dbReference type="NCBI Taxonomy" id="1121301"/>
    <lineage>
        <taxon>Bacteria</taxon>
        <taxon>Bacillati</taxon>
        <taxon>Bacillota</taxon>
        <taxon>Clostridia</taxon>
        <taxon>Peptostreptococcales</taxon>
        <taxon>Caminicellaceae</taxon>
        <taxon>Paramaledivibacter</taxon>
    </lineage>
</organism>
<dbReference type="OrthoDB" id="7021155at2"/>
<dbReference type="PANTHER" id="PTHR11228">
    <property type="entry name" value="RADICAL SAM DOMAIN PROTEIN"/>
    <property type="match status" value="1"/>
</dbReference>
<dbReference type="STRING" id="1121301.SAMN02745912_02905"/>
<evidence type="ECO:0000256" key="1">
    <source>
        <dbReference type="ARBA" id="ARBA00022691"/>
    </source>
</evidence>
<dbReference type="EMBL" id="FRAG01000044">
    <property type="protein sequence ID" value="SHK29901.1"/>
    <property type="molecule type" value="Genomic_DNA"/>
</dbReference>
<protein>
    <submittedName>
        <fullName evidence="6">4Fe-4S single cluster domain-containing protein</fullName>
    </submittedName>
</protein>
<gene>
    <name evidence="6" type="ORF">SAMN02745912_02905</name>
</gene>
<evidence type="ECO:0000256" key="3">
    <source>
        <dbReference type="ARBA" id="ARBA00023004"/>
    </source>
</evidence>
<sequence>MLPISAIVYLTHKCSLECKHCFLTDSGKLNKNELSYKSMITVLDDFMNNKVCMVAYTGGDPLLHTRLFDILNETKKRGMLPLLGLSGIGVTKEIAEKIYNSGVRCVQVSLDGSNEKINSLFRGKNVFDDIINSIKLVNKAPFNNIAWLLPINNILLKI</sequence>
<evidence type="ECO:0000313" key="7">
    <source>
        <dbReference type="Proteomes" id="UP000184465"/>
    </source>
</evidence>
<feature type="domain" description="Radical SAM core" evidence="5">
    <location>
        <begin position="1"/>
        <end position="158"/>
    </location>
</feature>
<dbReference type="GO" id="GO:0046872">
    <property type="term" value="F:metal ion binding"/>
    <property type="evidence" value="ECO:0007669"/>
    <property type="project" value="UniProtKB-KW"/>
</dbReference>
<dbReference type="SFLD" id="SFLDS00029">
    <property type="entry name" value="Radical_SAM"/>
    <property type="match status" value="1"/>
</dbReference>
<keyword evidence="4" id="KW-0411">Iron-sulfur</keyword>
<dbReference type="SFLD" id="SFLDG01067">
    <property type="entry name" value="SPASM/twitch_domain_containing"/>
    <property type="match status" value="1"/>
</dbReference>
<dbReference type="InterPro" id="IPR050377">
    <property type="entry name" value="Radical_SAM_PqqE_MftC-like"/>
</dbReference>
<accession>A0A1M6RBR9</accession>
<dbReference type="InterPro" id="IPR058240">
    <property type="entry name" value="rSAM_sf"/>
</dbReference>
<dbReference type="GO" id="GO:0051536">
    <property type="term" value="F:iron-sulfur cluster binding"/>
    <property type="evidence" value="ECO:0007669"/>
    <property type="project" value="UniProtKB-KW"/>
</dbReference>
<dbReference type="PROSITE" id="PS51918">
    <property type="entry name" value="RADICAL_SAM"/>
    <property type="match status" value="1"/>
</dbReference>
<reference evidence="6 7" key="1">
    <citation type="submission" date="2016-11" db="EMBL/GenBank/DDBJ databases">
        <authorList>
            <person name="Jaros S."/>
            <person name="Januszkiewicz K."/>
            <person name="Wedrychowicz H."/>
        </authorList>
    </citation>
    <scope>NUCLEOTIDE SEQUENCE [LARGE SCALE GENOMIC DNA]</scope>
    <source>
        <strain evidence="6 7">DSM 15212</strain>
    </source>
</reference>
<dbReference type="InterPro" id="IPR007197">
    <property type="entry name" value="rSAM"/>
</dbReference>
<dbReference type="RefSeq" id="WP_073151590.1">
    <property type="nucleotide sequence ID" value="NZ_FRAG01000044.1"/>
</dbReference>
<dbReference type="Pfam" id="PF04055">
    <property type="entry name" value="Radical_SAM"/>
    <property type="match status" value="1"/>
</dbReference>
<keyword evidence="2" id="KW-0479">Metal-binding</keyword>
<dbReference type="PANTHER" id="PTHR11228:SF7">
    <property type="entry name" value="PQQA PEPTIDE CYCLASE"/>
    <property type="match status" value="1"/>
</dbReference>
<dbReference type="InterPro" id="IPR013785">
    <property type="entry name" value="Aldolase_TIM"/>
</dbReference>
<evidence type="ECO:0000256" key="4">
    <source>
        <dbReference type="ARBA" id="ARBA00023014"/>
    </source>
</evidence>
<evidence type="ECO:0000259" key="5">
    <source>
        <dbReference type="PROSITE" id="PS51918"/>
    </source>
</evidence>
<evidence type="ECO:0000256" key="2">
    <source>
        <dbReference type="ARBA" id="ARBA00022723"/>
    </source>
</evidence>
<evidence type="ECO:0000313" key="6">
    <source>
        <dbReference type="EMBL" id="SHK29901.1"/>
    </source>
</evidence>
<keyword evidence="1" id="KW-0949">S-adenosyl-L-methionine</keyword>
<dbReference type="Proteomes" id="UP000184465">
    <property type="component" value="Unassembled WGS sequence"/>
</dbReference>
<dbReference type="CDD" id="cd01335">
    <property type="entry name" value="Radical_SAM"/>
    <property type="match status" value="1"/>
</dbReference>
<dbReference type="GO" id="GO:0003824">
    <property type="term" value="F:catalytic activity"/>
    <property type="evidence" value="ECO:0007669"/>
    <property type="project" value="InterPro"/>
</dbReference>
<dbReference type="SUPFAM" id="SSF102114">
    <property type="entry name" value="Radical SAM enzymes"/>
    <property type="match status" value="1"/>
</dbReference>
<dbReference type="Gene3D" id="3.20.20.70">
    <property type="entry name" value="Aldolase class I"/>
    <property type="match status" value="1"/>
</dbReference>
<proteinExistence type="predicted"/>
<keyword evidence="3" id="KW-0408">Iron</keyword>